<protein>
    <recommendedName>
        <fullName evidence="2">GTP cyclohydrolase 1 type 2 homolog</fullName>
    </recommendedName>
</protein>
<keyword evidence="3" id="KW-0378">Hydrolase</keyword>
<gene>
    <name evidence="3" type="ORF">EDD71_12236</name>
</gene>
<sequence>MNTEEIMKLALDMAGFNHVPADSEIYVKGEGIKKILFGVDIDSSDLYYAKANGYDAVIAHHPQANIIDSYKVFEDQVAIMKKFGVPEEAAKKAIEEKIEMLRITAVSRNYDDTISVARMLNMPFLNIHQPLDEIGRRLMQEKVDEVCKNENALVKDVVNALSSFEEMKAARTRVEVLVGDENVRAGKTIVAHGAYTNGGYDVANTCFEYGIDTVVYIHIGYPDYVRLKKENKGNLIISGHIAGDSVGINPFIDKLRERGVEVTTIKGIIG</sequence>
<dbReference type="SUPFAM" id="SSF102705">
    <property type="entry name" value="NIF3 (NGG1p interacting factor 3)-like"/>
    <property type="match status" value="1"/>
</dbReference>
<dbReference type="Proteomes" id="UP000295325">
    <property type="component" value="Unassembled WGS sequence"/>
</dbReference>
<dbReference type="RefSeq" id="WP_166636465.1">
    <property type="nucleotide sequence ID" value="NZ_SOAZ01000022.1"/>
</dbReference>
<proteinExistence type="inferred from homology"/>
<dbReference type="Pfam" id="PF01784">
    <property type="entry name" value="DUF34_NIF3"/>
    <property type="match status" value="1"/>
</dbReference>
<reference evidence="3 4" key="1">
    <citation type="submission" date="2019-03" db="EMBL/GenBank/DDBJ databases">
        <title>Genomic Encyclopedia of Type Strains, Phase IV (KMG-IV): sequencing the most valuable type-strain genomes for metagenomic binning, comparative biology and taxonomic classification.</title>
        <authorList>
            <person name="Goeker M."/>
        </authorList>
    </citation>
    <scope>NUCLEOTIDE SEQUENCE [LARGE SCALE GENOMIC DNA]</scope>
    <source>
        <strain evidence="3 4">DSM 24455</strain>
    </source>
</reference>
<dbReference type="GO" id="GO:0016787">
    <property type="term" value="F:hydrolase activity"/>
    <property type="evidence" value="ECO:0007669"/>
    <property type="project" value="UniProtKB-KW"/>
</dbReference>
<accession>A0A4R7K9Y3</accession>
<comment type="similarity">
    <text evidence="1">Belongs to the GTP cyclohydrolase I type 2/NIF3 family.</text>
</comment>
<dbReference type="InterPro" id="IPR036069">
    <property type="entry name" value="DUF34/NIF3_sf"/>
</dbReference>
<evidence type="ECO:0000313" key="4">
    <source>
        <dbReference type="Proteomes" id="UP000295325"/>
    </source>
</evidence>
<evidence type="ECO:0000313" key="3">
    <source>
        <dbReference type="EMBL" id="TDT51066.1"/>
    </source>
</evidence>
<organism evidence="3 4">
    <name type="scientific">Fonticella tunisiensis</name>
    <dbReference type="NCBI Taxonomy" id="1096341"/>
    <lineage>
        <taxon>Bacteria</taxon>
        <taxon>Bacillati</taxon>
        <taxon>Bacillota</taxon>
        <taxon>Clostridia</taxon>
        <taxon>Eubacteriales</taxon>
        <taxon>Clostridiaceae</taxon>
        <taxon>Fonticella</taxon>
    </lineage>
</organism>
<dbReference type="EMBL" id="SOAZ01000022">
    <property type="protein sequence ID" value="TDT51066.1"/>
    <property type="molecule type" value="Genomic_DNA"/>
</dbReference>
<comment type="caution">
    <text evidence="3">The sequence shown here is derived from an EMBL/GenBank/DDBJ whole genome shotgun (WGS) entry which is preliminary data.</text>
</comment>
<name>A0A4R7K9Y3_9CLOT</name>
<dbReference type="AlphaFoldDB" id="A0A4R7K9Y3"/>
<evidence type="ECO:0000256" key="1">
    <source>
        <dbReference type="ARBA" id="ARBA00006964"/>
    </source>
</evidence>
<evidence type="ECO:0000256" key="2">
    <source>
        <dbReference type="ARBA" id="ARBA00022112"/>
    </source>
</evidence>
<dbReference type="InterPro" id="IPR002678">
    <property type="entry name" value="DUF34/NIF3"/>
</dbReference>
<keyword evidence="4" id="KW-1185">Reference proteome</keyword>